<dbReference type="Proteomes" id="UP000663840">
    <property type="component" value="Unassembled WGS sequence"/>
</dbReference>
<evidence type="ECO:0000256" key="3">
    <source>
        <dbReference type="ARBA" id="ARBA00022833"/>
    </source>
</evidence>
<dbReference type="SUPFAM" id="SSF90209">
    <property type="entry name" value="Ran binding protein zinc finger-like"/>
    <property type="match status" value="2"/>
</dbReference>
<dbReference type="PANTHER" id="PTHR23111">
    <property type="entry name" value="ZINC FINGER PROTEIN"/>
    <property type="match status" value="1"/>
</dbReference>
<feature type="region of interest" description="Disordered" evidence="5">
    <location>
        <begin position="219"/>
        <end position="259"/>
    </location>
</feature>
<dbReference type="PANTHER" id="PTHR23111:SF40">
    <property type="entry name" value="RNA-BINDING PROTEIN INVOLVED IN HETEROCHROMATIN ASSEMBLY-RELATED"/>
    <property type="match status" value="1"/>
</dbReference>
<evidence type="ECO:0000256" key="4">
    <source>
        <dbReference type="PROSITE-ProRule" id="PRU00322"/>
    </source>
</evidence>
<sequence length="711" mass="77160">MADGVGPEWKLGWVGQVDNCHRGLRVSPKLGIAPPDATPPNQGRVIVRADAKRSVQDRQSTRFPYPEEEDRLFARKSRRITHMLAHGRNVHELFISSTSRVVRMYNLGLDAGKAITGLLNAHGVMLPVSAWSLHEQFGGAPPGQESSIWCVFRTHDDACRALRLDGLTSVSIASALEDDLQPFTKLRRFEMYDEHESSLNINFNLAPRNNAVLYSSRDEVYTPTSSPPKAGYLTPPTPTTALSSCGSSSEDGASPPSSTLSLYGSALGLGLSERAHVNSNSQLLERKTSFERHPMLERTPPSTRPLLPFERPTPSSAQFDSAPGFMISTNPPSPRPAFKQGDWICLTPSCTAHNFGRNTTCIACGAPRPLDIGMSMPKPSTDYDRYFDHRASLPLSPPPPRRFDPLPSAGKQQPPRLPSILTPSGRAFARGGRIQNVSPIPSAPLVMFWPDNEPLPQASQIRPPFAPGAHPPIMNTGNRGPVEHQPGDWYCGKCSYMNWRRRKVCQTCYPFADGNADSVPASAQAERINMLAQMISVDALNHPEPTGLGGGLGLCLSPVSPPARNYSFPSKNTNPDSLVSSFSSMSLSPSFPTLPLNPPRASMLDRRASVDHAAGTTTSRSITSHMLRTRQSDASLRLSGAAFSMRTRASDAGLVSLGRADTTQGLGLARHRPSDEPDAGLTYGLGRRSSVANIWAADNTPPHGLWPDLRA</sequence>
<feature type="region of interest" description="Disordered" evidence="5">
    <location>
        <begin position="280"/>
        <end position="328"/>
    </location>
</feature>
<evidence type="ECO:0000256" key="1">
    <source>
        <dbReference type="ARBA" id="ARBA00022723"/>
    </source>
</evidence>
<gene>
    <name evidence="7" type="ORF">RDB_LOCUS108980</name>
</gene>
<evidence type="ECO:0000313" key="7">
    <source>
        <dbReference type="EMBL" id="CAE6465438.1"/>
    </source>
</evidence>
<evidence type="ECO:0000259" key="6">
    <source>
        <dbReference type="PROSITE" id="PS50199"/>
    </source>
</evidence>
<evidence type="ECO:0000256" key="5">
    <source>
        <dbReference type="SAM" id="MobiDB-lite"/>
    </source>
</evidence>
<dbReference type="PROSITE" id="PS50199">
    <property type="entry name" value="ZF_RANBP2_2"/>
    <property type="match status" value="2"/>
</dbReference>
<dbReference type="PROSITE" id="PS01358">
    <property type="entry name" value="ZF_RANBP2_1"/>
    <property type="match status" value="2"/>
</dbReference>
<evidence type="ECO:0000256" key="2">
    <source>
        <dbReference type="ARBA" id="ARBA00022771"/>
    </source>
</evidence>
<feature type="domain" description="RanBP2-type" evidence="6">
    <location>
        <begin position="339"/>
        <end position="370"/>
    </location>
</feature>
<dbReference type="InterPro" id="IPR036443">
    <property type="entry name" value="Znf_RanBP2_sf"/>
</dbReference>
<dbReference type="Pfam" id="PF00641">
    <property type="entry name" value="Zn_ribbon_RanBP"/>
    <property type="match status" value="1"/>
</dbReference>
<keyword evidence="3" id="KW-0862">Zinc</keyword>
<feature type="domain" description="RanBP2-type" evidence="6">
    <location>
        <begin position="485"/>
        <end position="508"/>
    </location>
</feature>
<evidence type="ECO:0000313" key="8">
    <source>
        <dbReference type="Proteomes" id="UP000663840"/>
    </source>
</evidence>
<proteinExistence type="predicted"/>
<keyword evidence="2 4" id="KW-0863">Zinc-finger</keyword>
<dbReference type="EMBL" id="CAJMWR010003655">
    <property type="protein sequence ID" value="CAE6465438.1"/>
    <property type="molecule type" value="Genomic_DNA"/>
</dbReference>
<dbReference type="GO" id="GO:0003729">
    <property type="term" value="F:mRNA binding"/>
    <property type="evidence" value="ECO:0007669"/>
    <property type="project" value="TreeGrafter"/>
</dbReference>
<keyword evidence="1" id="KW-0479">Metal-binding</keyword>
<dbReference type="SMART" id="SM00547">
    <property type="entry name" value="ZnF_RBZ"/>
    <property type="match status" value="2"/>
</dbReference>
<feature type="compositionally biased region" description="Low complexity" evidence="5">
    <location>
        <begin position="239"/>
        <end position="259"/>
    </location>
</feature>
<protein>
    <recommendedName>
        <fullName evidence="6">RanBP2-type domain-containing protein</fullName>
    </recommendedName>
</protein>
<accession>A0A8H3BV31</accession>
<dbReference type="AlphaFoldDB" id="A0A8H3BV31"/>
<organism evidence="7 8">
    <name type="scientific">Rhizoctonia solani</name>
    <dbReference type="NCBI Taxonomy" id="456999"/>
    <lineage>
        <taxon>Eukaryota</taxon>
        <taxon>Fungi</taxon>
        <taxon>Dikarya</taxon>
        <taxon>Basidiomycota</taxon>
        <taxon>Agaricomycotina</taxon>
        <taxon>Agaricomycetes</taxon>
        <taxon>Cantharellales</taxon>
        <taxon>Ceratobasidiaceae</taxon>
        <taxon>Rhizoctonia</taxon>
    </lineage>
</organism>
<reference evidence="7" key="1">
    <citation type="submission" date="2021-01" db="EMBL/GenBank/DDBJ databases">
        <authorList>
            <person name="Kaushik A."/>
        </authorList>
    </citation>
    <scope>NUCLEOTIDE SEQUENCE</scope>
    <source>
        <strain evidence="7">AG1-1A</strain>
    </source>
</reference>
<name>A0A8H3BV31_9AGAM</name>
<feature type="compositionally biased region" description="Basic and acidic residues" evidence="5">
    <location>
        <begin position="284"/>
        <end position="296"/>
    </location>
</feature>
<dbReference type="InterPro" id="IPR001876">
    <property type="entry name" value="Znf_RanBP2"/>
</dbReference>
<comment type="caution">
    <text evidence="7">The sequence shown here is derived from an EMBL/GenBank/DDBJ whole genome shotgun (WGS) entry which is preliminary data.</text>
</comment>
<dbReference type="GO" id="GO:0008270">
    <property type="term" value="F:zinc ion binding"/>
    <property type="evidence" value="ECO:0007669"/>
    <property type="project" value="UniProtKB-KW"/>
</dbReference>
<feature type="region of interest" description="Disordered" evidence="5">
    <location>
        <begin position="390"/>
        <end position="418"/>
    </location>
</feature>
<dbReference type="Gene3D" id="4.10.1060.10">
    <property type="entry name" value="Zinc finger, RanBP2-type"/>
    <property type="match status" value="2"/>
</dbReference>